<dbReference type="EMBL" id="ODYU01002348">
    <property type="protein sequence ID" value="SOQ39728.1"/>
    <property type="molecule type" value="Genomic_DNA"/>
</dbReference>
<name>A0A2H1VFV6_SPOFR</name>
<dbReference type="SUPFAM" id="SSF54928">
    <property type="entry name" value="RNA-binding domain, RBD"/>
    <property type="match status" value="1"/>
</dbReference>
<protein>
    <submittedName>
        <fullName evidence="1">SFRICE_038371</fullName>
    </submittedName>
</protein>
<organism evidence="1">
    <name type="scientific">Spodoptera frugiperda</name>
    <name type="common">Fall armyworm</name>
    <dbReference type="NCBI Taxonomy" id="7108"/>
    <lineage>
        <taxon>Eukaryota</taxon>
        <taxon>Metazoa</taxon>
        <taxon>Ecdysozoa</taxon>
        <taxon>Arthropoda</taxon>
        <taxon>Hexapoda</taxon>
        <taxon>Insecta</taxon>
        <taxon>Pterygota</taxon>
        <taxon>Neoptera</taxon>
        <taxon>Endopterygota</taxon>
        <taxon>Lepidoptera</taxon>
        <taxon>Glossata</taxon>
        <taxon>Ditrysia</taxon>
        <taxon>Noctuoidea</taxon>
        <taxon>Noctuidae</taxon>
        <taxon>Amphipyrinae</taxon>
        <taxon>Spodoptera</taxon>
    </lineage>
</organism>
<evidence type="ECO:0000313" key="1">
    <source>
        <dbReference type="EMBL" id="SOQ39728.1"/>
    </source>
</evidence>
<gene>
    <name evidence="1" type="ORF">SFRICE_038371</name>
</gene>
<dbReference type="InterPro" id="IPR035979">
    <property type="entry name" value="RBD_domain_sf"/>
</dbReference>
<accession>A0A2H1VFV6</accession>
<dbReference type="GO" id="GO:0003676">
    <property type="term" value="F:nucleic acid binding"/>
    <property type="evidence" value="ECO:0007669"/>
    <property type="project" value="InterPro"/>
</dbReference>
<dbReference type="AlphaFoldDB" id="A0A2H1VFV6"/>
<dbReference type="InterPro" id="IPR012677">
    <property type="entry name" value="Nucleotide-bd_a/b_plait_sf"/>
</dbReference>
<sequence length="111" mass="12619">MVTRTKKIFVGGLSAPTTLEDVKNYFEQFGPCGAGADVSEYALRTFDVPIPVPYVRAFRMQTVSEYQMSHLNTEHNDYAHLKQRPRDACTQRPDIASLVGRYRHAIHAQYA</sequence>
<reference evidence="1" key="1">
    <citation type="submission" date="2016-07" db="EMBL/GenBank/DDBJ databases">
        <authorList>
            <person name="Bretaudeau A."/>
        </authorList>
    </citation>
    <scope>NUCLEOTIDE SEQUENCE</scope>
    <source>
        <strain evidence="1">Rice</strain>
        <tissue evidence="1">Whole body</tissue>
    </source>
</reference>
<proteinExistence type="predicted"/>
<dbReference type="Gene3D" id="3.30.70.330">
    <property type="match status" value="1"/>
</dbReference>